<reference evidence="2" key="1">
    <citation type="submission" date="2024-03" db="EMBL/GenBank/DDBJ databases">
        <title>Human intestinal bacterial collection.</title>
        <authorList>
            <person name="Pauvert C."/>
            <person name="Hitch T.C.A."/>
            <person name="Clavel T."/>
        </authorList>
    </citation>
    <scope>NUCLEOTIDE SEQUENCE [LARGE SCALE GENOMIC DNA]</scope>
    <source>
        <strain evidence="2">CLA-AA-H89B</strain>
    </source>
</reference>
<organism evidence="2 3">
    <name type="scientific">Lachnospira intestinalis</name>
    <dbReference type="NCBI Taxonomy" id="3133158"/>
    <lineage>
        <taxon>Bacteria</taxon>
        <taxon>Bacillati</taxon>
        <taxon>Bacillota</taxon>
        <taxon>Clostridia</taxon>
        <taxon>Lachnospirales</taxon>
        <taxon>Lachnospiraceae</taxon>
        <taxon>Lachnospira</taxon>
    </lineage>
</organism>
<feature type="region of interest" description="Disordered" evidence="1">
    <location>
        <begin position="16"/>
        <end position="35"/>
    </location>
</feature>
<proteinExistence type="predicted"/>
<feature type="compositionally biased region" description="Basic residues" evidence="1">
    <location>
        <begin position="124"/>
        <end position="142"/>
    </location>
</feature>
<feature type="compositionally biased region" description="Low complexity" evidence="1">
    <location>
        <begin position="167"/>
        <end position="178"/>
    </location>
</feature>
<dbReference type="Proteomes" id="UP001546774">
    <property type="component" value="Unassembled WGS sequence"/>
</dbReference>
<keyword evidence="3" id="KW-1185">Reference proteome</keyword>
<gene>
    <name evidence="2" type="ORF">WMO37_09680</name>
</gene>
<comment type="caution">
    <text evidence="2">The sequence shown here is derived from an EMBL/GenBank/DDBJ whole genome shotgun (WGS) entry which is preliminary data.</text>
</comment>
<feature type="region of interest" description="Disordered" evidence="1">
    <location>
        <begin position="122"/>
        <end position="183"/>
    </location>
</feature>
<name>A0ABV1H6D3_9FIRM</name>
<evidence type="ECO:0000313" key="2">
    <source>
        <dbReference type="EMBL" id="MEQ2555273.1"/>
    </source>
</evidence>
<dbReference type="EMBL" id="JBBMFS010000007">
    <property type="protein sequence ID" value="MEQ2555273.1"/>
    <property type="molecule type" value="Genomic_DNA"/>
</dbReference>
<accession>A0ABV1H6D3</accession>
<protein>
    <submittedName>
        <fullName evidence="2">Uncharacterized protein</fullName>
    </submittedName>
</protein>
<evidence type="ECO:0000256" key="1">
    <source>
        <dbReference type="SAM" id="MobiDB-lite"/>
    </source>
</evidence>
<sequence>MSSAFINSLGSSFGSLTTTQTKSQSRTKKKTTQSGKIVVKKNMTAQGYLIRMANAKSPAQVAGIIRAARADANAMKNSDAGKTAIAEAQKIADAIENKGTLKISRLKKEQLLRQKKQIEESCGAKKKAALTSKQLKKKKRARKAEERADAANAITPYKKQTEEDNESNPSSSSDMTTPGSVIDVAVTADTGCAPADASSVDVSL</sequence>
<evidence type="ECO:0000313" key="3">
    <source>
        <dbReference type="Proteomes" id="UP001546774"/>
    </source>
</evidence>